<reference evidence="2 3" key="1">
    <citation type="journal article" date="2013" name="Nature">
        <title>Insights into bilaterian evolution from three spiralian genomes.</title>
        <authorList>
            <person name="Simakov O."/>
            <person name="Marletaz F."/>
            <person name="Cho S.J."/>
            <person name="Edsinger-Gonzales E."/>
            <person name="Havlak P."/>
            <person name="Hellsten U."/>
            <person name="Kuo D.H."/>
            <person name="Larsson T."/>
            <person name="Lv J."/>
            <person name="Arendt D."/>
            <person name="Savage R."/>
            <person name="Osoegawa K."/>
            <person name="de Jong P."/>
            <person name="Grimwood J."/>
            <person name="Chapman J.A."/>
            <person name="Shapiro H."/>
            <person name="Aerts A."/>
            <person name="Otillar R.P."/>
            <person name="Terry A.Y."/>
            <person name="Boore J.L."/>
            <person name="Grigoriev I.V."/>
            <person name="Lindberg D.R."/>
            <person name="Seaver E.C."/>
            <person name="Weisblat D.A."/>
            <person name="Putnam N.H."/>
            <person name="Rokhsar D.S."/>
        </authorList>
    </citation>
    <scope>NUCLEOTIDE SEQUENCE [LARGE SCALE GENOMIC DNA]</scope>
</reference>
<feature type="compositionally biased region" description="Polar residues" evidence="1">
    <location>
        <begin position="138"/>
        <end position="172"/>
    </location>
</feature>
<feature type="compositionally biased region" description="Polar residues" evidence="1">
    <location>
        <begin position="57"/>
        <end position="67"/>
    </location>
</feature>
<sequence>MEKEKYEIGLNGEKRWGMGNNITISFNNPFDKSQEIVLYPEIGTRQRPSQDGGEGVSPNNLENNQDEALSAQDGMVSQLTTDNLQTFQNKENDKSFQIDKHMHICNEETCFVVEENKGNKQSKKWWRRFLKNKISPKETPNQETPSVDSTLKEPSSSVEETELSSPPGSSPETIEKRGVLKYYNNKYQASSSKKTTDVVLPSRRNLTNASKYTMKINQNLPSSSRQRYNNFSYNLRELPSNRQKTVDNSGKHIRGNDQKPPLPSNQNNSKYKREPPKQAAKPPRGVRKNYRFGQNITEQRPLPSQQNANKYTRGTLKPLSYQEPMPPKGKRENHKSGQNTRKNNQEPPPLPSNQNSRKQGKKPPSNCVRSNVDCNRRKHPFNEFLFRPSLWSRALQPNIIRVPNSRTSIPGTSLEEESRYNHVKTWVLSVQEHFRTQD</sequence>
<evidence type="ECO:0000256" key="1">
    <source>
        <dbReference type="SAM" id="MobiDB-lite"/>
    </source>
</evidence>
<feature type="region of interest" description="Disordered" evidence="1">
    <location>
        <begin position="233"/>
        <end position="373"/>
    </location>
</feature>
<organism evidence="2 3">
    <name type="scientific">Lottia gigantea</name>
    <name type="common">Giant owl limpet</name>
    <dbReference type="NCBI Taxonomy" id="225164"/>
    <lineage>
        <taxon>Eukaryota</taxon>
        <taxon>Metazoa</taxon>
        <taxon>Spiralia</taxon>
        <taxon>Lophotrochozoa</taxon>
        <taxon>Mollusca</taxon>
        <taxon>Gastropoda</taxon>
        <taxon>Patellogastropoda</taxon>
        <taxon>Lottioidea</taxon>
        <taxon>Lottiidae</taxon>
        <taxon>Lottia</taxon>
    </lineage>
</organism>
<evidence type="ECO:0000313" key="2">
    <source>
        <dbReference type="EMBL" id="ESO82575.1"/>
    </source>
</evidence>
<accession>V3ZJM7</accession>
<dbReference type="EMBL" id="KB203855">
    <property type="protein sequence ID" value="ESO82575.1"/>
    <property type="molecule type" value="Genomic_DNA"/>
</dbReference>
<keyword evidence="3" id="KW-1185">Reference proteome</keyword>
<dbReference type="RefSeq" id="XP_009066764.1">
    <property type="nucleotide sequence ID" value="XM_009068516.1"/>
</dbReference>
<feature type="region of interest" description="Disordered" evidence="1">
    <location>
        <begin position="136"/>
        <end position="175"/>
    </location>
</feature>
<dbReference type="Proteomes" id="UP000030746">
    <property type="component" value="Unassembled WGS sequence"/>
</dbReference>
<dbReference type="HOGENOM" id="CLU_625974_0_0_1"/>
<name>V3ZJM7_LOTGI</name>
<dbReference type="GeneID" id="20241256"/>
<dbReference type="KEGG" id="lgi:LOTGIDRAFT_169896"/>
<feature type="region of interest" description="Disordered" evidence="1">
    <location>
        <begin position="42"/>
        <end position="73"/>
    </location>
</feature>
<evidence type="ECO:0000313" key="3">
    <source>
        <dbReference type="Proteomes" id="UP000030746"/>
    </source>
</evidence>
<gene>
    <name evidence="2" type="ORF">LOTGIDRAFT_169896</name>
</gene>
<proteinExistence type="predicted"/>
<dbReference type="CTD" id="20241256"/>
<protein>
    <submittedName>
        <fullName evidence="2">Uncharacterized protein</fullName>
    </submittedName>
</protein>
<feature type="compositionally biased region" description="Polar residues" evidence="1">
    <location>
        <begin position="292"/>
        <end position="312"/>
    </location>
</feature>
<dbReference type="AlphaFoldDB" id="V3ZJM7"/>